<name>I7K8W6_9CLOT</name>
<dbReference type="InterPro" id="IPR001647">
    <property type="entry name" value="HTH_TetR"/>
</dbReference>
<dbReference type="Proteomes" id="UP000007652">
    <property type="component" value="Unassembled WGS sequence"/>
</dbReference>
<evidence type="ECO:0000256" key="2">
    <source>
        <dbReference type="PROSITE-ProRule" id="PRU00335"/>
    </source>
</evidence>
<dbReference type="Pfam" id="PF00440">
    <property type="entry name" value="TetR_N"/>
    <property type="match status" value="1"/>
</dbReference>
<evidence type="ECO:0000313" key="4">
    <source>
        <dbReference type="EMBL" id="CCJ34000.1"/>
    </source>
</evidence>
<dbReference type="InterPro" id="IPR009057">
    <property type="entry name" value="Homeodomain-like_sf"/>
</dbReference>
<dbReference type="Gene3D" id="1.10.357.10">
    <property type="entry name" value="Tetracycline Repressor, domain 2"/>
    <property type="match status" value="1"/>
</dbReference>
<dbReference type="GO" id="GO:0003677">
    <property type="term" value="F:DNA binding"/>
    <property type="evidence" value="ECO:0007669"/>
    <property type="project" value="UniProtKB-UniRule"/>
</dbReference>
<organism evidence="4 5">
    <name type="scientific">Caloramator australicus RC3</name>
    <dbReference type="NCBI Taxonomy" id="857293"/>
    <lineage>
        <taxon>Bacteria</taxon>
        <taxon>Bacillati</taxon>
        <taxon>Bacillota</taxon>
        <taxon>Clostridia</taxon>
        <taxon>Eubacteriales</taxon>
        <taxon>Clostridiaceae</taxon>
        <taxon>Caloramator</taxon>
    </lineage>
</organism>
<keyword evidence="5" id="KW-1185">Reference proteome</keyword>
<dbReference type="InterPro" id="IPR036271">
    <property type="entry name" value="Tet_transcr_reg_TetR-rel_C_sf"/>
</dbReference>
<dbReference type="PROSITE" id="PS01081">
    <property type="entry name" value="HTH_TETR_1"/>
    <property type="match status" value="1"/>
</dbReference>
<evidence type="ECO:0000259" key="3">
    <source>
        <dbReference type="PROSITE" id="PS50977"/>
    </source>
</evidence>
<protein>
    <submittedName>
        <fullName evidence="4">Transcriptional regulator, TetR family</fullName>
    </submittedName>
</protein>
<dbReference type="PRINTS" id="PR00455">
    <property type="entry name" value="HTHTETR"/>
</dbReference>
<evidence type="ECO:0000256" key="1">
    <source>
        <dbReference type="ARBA" id="ARBA00023125"/>
    </source>
</evidence>
<dbReference type="InterPro" id="IPR023772">
    <property type="entry name" value="DNA-bd_HTH_TetR-type_CS"/>
</dbReference>
<dbReference type="PANTHER" id="PTHR43479">
    <property type="entry name" value="ACREF/ENVCD OPERON REPRESSOR-RELATED"/>
    <property type="match status" value="1"/>
</dbReference>
<dbReference type="SUPFAM" id="SSF46689">
    <property type="entry name" value="Homeodomain-like"/>
    <property type="match status" value="1"/>
</dbReference>
<dbReference type="EMBL" id="CAKP01000098">
    <property type="protein sequence ID" value="CCJ34000.1"/>
    <property type="molecule type" value="Genomic_DNA"/>
</dbReference>
<dbReference type="RefSeq" id="WP_008909257.1">
    <property type="nucleotide sequence ID" value="NZ_CAKP01000098.1"/>
</dbReference>
<reference evidence="4 5" key="1">
    <citation type="journal article" date="2011" name="J. Bacteriol.">
        <title>Draft genome sequence of Caloramator australicus strain RC3T, a thermoanaerobe from the Great Artesian Basin of Australia.</title>
        <authorList>
            <person name="Ogg C.D."/>
            <person name="Patel B.K.C."/>
        </authorList>
    </citation>
    <scope>NUCLEOTIDE SEQUENCE [LARGE SCALE GENOMIC DNA]</scope>
    <source>
        <strain evidence="4 5">RC3</strain>
    </source>
</reference>
<comment type="caution">
    <text evidence="4">The sequence shown here is derived from an EMBL/GenBank/DDBJ whole genome shotgun (WGS) entry which is preliminary data.</text>
</comment>
<dbReference type="InterPro" id="IPR050624">
    <property type="entry name" value="HTH-type_Tx_Regulator"/>
</dbReference>
<dbReference type="STRING" id="857293.CAAU_1916"/>
<feature type="domain" description="HTH tetR-type" evidence="3">
    <location>
        <begin position="10"/>
        <end position="70"/>
    </location>
</feature>
<feature type="DNA-binding region" description="H-T-H motif" evidence="2">
    <location>
        <begin position="33"/>
        <end position="52"/>
    </location>
</feature>
<evidence type="ECO:0000313" key="5">
    <source>
        <dbReference type="Proteomes" id="UP000007652"/>
    </source>
</evidence>
<accession>I7K8W6</accession>
<dbReference type="eggNOG" id="COG1309">
    <property type="taxonomic scope" value="Bacteria"/>
</dbReference>
<gene>
    <name evidence="4" type="ORF">CAAU_1916</name>
</gene>
<dbReference type="Gene3D" id="1.10.10.60">
    <property type="entry name" value="Homeodomain-like"/>
    <property type="match status" value="1"/>
</dbReference>
<proteinExistence type="predicted"/>
<dbReference type="SUPFAM" id="SSF48498">
    <property type="entry name" value="Tetracyclin repressor-like, C-terminal domain"/>
    <property type="match status" value="1"/>
</dbReference>
<dbReference type="PANTHER" id="PTHR43479:SF11">
    <property type="entry name" value="ACREF_ENVCD OPERON REPRESSOR-RELATED"/>
    <property type="match status" value="1"/>
</dbReference>
<dbReference type="AlphaFoldDB" id="I7K8W6"/>
<dbReference type="PROSITE" id="PS50977">
    <property type="entry name" value="HTH_TETR_2"/>
    <property type="match status" value="1"/>
</dbReference>
<sequence length="209" mass="24833">MLKAFEKLSEEKRSKIIKAALEEFANNGYEKASTNRIVEKAEISKGLLFHYFKNKKRLYLYLIDYVIPVIFDEFFKTADMNIGDFFERLKNWQVAKLNIFEKLSLESKFLIRAFSDIPEEVKEEVLKRYQNYAQEGFKLLFSNIDYSKFRDGIDKNKAVETIVWTLENYGNKYMKENMDNEGNIVIDTERILKDIDEYLEILKYGCIRG</sequence>
<keyword evidence="1 2" id="KW-0238">DNA-binding</keyword>